<sequence length="99" mass="10502">MMTENTSPILPTVDELKKAVALFYDGSSAPTVTAKGIGDAAQEIMDIAAEHNIPLCDNPALIDLLLELELGEEIPESLYIAVAHIIALAYQLGGKEPAL</sequence>
<gene>
    <name evidence="5" type="ORF">GCM10007877_31890</name>
</gene>
<comment type="caution">
    <text evidence="5">The sequence shown here is derived from an EMBL/GenBank/DDBJ whole genome shotgun (WGS) entry which is preliminary data.</text>
</comment>
<dbReference type="Gene3D" id="3.40.1690.10">
    <property type="entry name" value="secretion proteins EscU"/>
    <property type="match status" value="1"/>
</dbReference>
<dbReference type="GO" id="GO:0005886">
    <property type="term" value="C:plasma membrane"/>
    <property type="evidence" value="ECO:0007669"/>
    <property type="project" value="TreeGrafter"/>
</dbReference>
<dbReference type="GO" id="GO:0009306">
    <property type="term" value="P:protein secretion"/>
    <property type="evidence" value="ECO:0007669"/>
    <property type="project" value="InterPro"/>
</dbReference>
<evidence type="ECO:0000256" key="4">
    <source>
        <dbReference type="ARBA" id="ARBA00025078"/>
    </source>
</evidence>
<name>A0AA37WNG7_9GAMM</name>
<keyword evidence="3" id="KW-0653">Protein transport</keyword>
<proteinExistence type="inferred from homology"/>
<evidence type="ECO:0000313" key="6">
    <source>
        <dbReference type="Proteomes" id="UP001156870"/>
    </source>
</evidence>
<dbReference type="RefSeq" id="WP_232594989.1">
    <property type="nucleotide sequence ID" value="NZ_BSPD01000079.1"/>
</dbReference>
<dbReference type="PANTHER" id="PTHR30531:SF12">
    <property type="entry name" value="FLAGELLAR BIOSYNTHETIC PROTEIN FLHB"/>
    <property type="match status" value="1"/>
</dbReference>
<reference evidence="5 6" key="1">
    <citation type="journal article" date="2014" name="Int. J. Syst. Evol. Microbiol.">
        <title>Complete genome sequence of Corynebacterium casei LMG S-19264T (=DSM 44701T), isolated from a smear-ripened cheese.</title>
        <authorList>
            <consortium name="US DOE Joint Genome Institute (JGI-PGF)"/>
            <person name="Walter F."/>
            <person name="Albersmeier A."/>
            <person name="Kalinowski J."/>
            <person name="Ruckert C."/>
        </authorList>
    </citation>
    <scope>NUCLEOTIDE SEQUENCE [LARGE SCALE GENOMIC DNA]</scope>
    <source>
        <strain evidence="5 6">NBRC 110095</strain>
    </source>
</reference>
<protein>
    <recommendedName>
        <fullName evidence="2">Flagellar biosynthetic protein FlhB</fullName>
    </recommendedName>
</protein>
<dbReference type="Proteomes" id="UP001156870">
    <property type="component" value="Unassembled WGS sequence"/>
</dbReference>
<dbReference type="InterPro" id="IPR029025">
    <property type="entry name" value="T3SS_substrate_exporter_C"/>
</dbReference>
<dbReference type="EMBL" id="BSPD01000079">
    <property type="protein sequence ID" value="GLS27470.1"/>
    <property type="molecule type" value="Genomic_DNA"/>
</dbReference>
<comment type="similarity">
    <text evidence="1">Belongs to the type III secretion exporter family.</text>
</comment>
<keyword evidence="6" id="KW-1185">Reference proteome</keyword>
<dbReference type="SUPFAM" id="SSF160544">
    <property type="entry name" value="EscU C-terminal domain-like"/>
    <property type="match status" value="1"/>
</dbReference>
<dbReference type="Pfam" id="PF01312">
    <property type="entry name" value="Bac_export_2"/>
    <property type="match status" value="1"/>
</dbReference>
<dbReference type="AlphaFoldDB" id="A0AA37WNG7"/>
<evidence type="ECO:0000256" key="1">
    <source>
        <dbReference type="ARBA" id="ARBA00010690"/>
    </source>
</evidence>
<evidence type="ECO:0000256" key="3">
    <source>
        <dbReference type="ARBA" id="ARBA00023225"/>
    </source>
</evidence>
<organism evidence="5 6">
    <name type="scientific">Marinibactrum halimedae</name>
    <dbReference type="NCBI Taxonomy" id="1444977"/>
    <lineage>
        <taxon>Bacteria</taxon>
        <taxon>Pseudomonadati</taxon>
        <taxon>Pseudomonadota</taxon>
        <taxon>Gammaproteobacteria</taxon>
        <taxon>Cellvibrionales</taxon>
        <taxon>Cellvibrionaceae</taxon>
        <taxon>Marinibactrum</taxon>
    </lineage>
</organism>
<accession>A0AA37WNG7</accession>
<keyword evidence="3" id="KW-0813">Transport</keyword>
<evidence type="ECO:0000256" key="2">
    <source>
        <dbReference type="ARBA" id="ARBA00021622"/>
    </source>
</evidence>
<dbReference type="PANTHER" id="PTHR30531">
    <property type="entry name" value="FLAGELLAR BIOSYNTHETIC PROTEIN FLHB"/>
    <property type="match status" value="1"/>
</dbReference>
<keyword evidence="3" id="KW-1006">Bacterial flagellum protein export</keyword>
<comment type="function">
    <text evidence="4">Required for formation of the rod structure in the basal body of the flagellar apparatus. Together with FliI and FliH, may constitute the export apparatus of flagellin.</text>
</comment>
<dbReference type="InterPro" id="IPR006135">
    <property type="entry name" value="T3SS_substrate_exporter"/>
</dbReference>
<evidence type="ECO:0000313" key="5">
    <source>
        <dbReference type="EMBL" id="GLS27470.1"/>
    </source>
</evidence>